<feature type="region of interest" description="Disordered" evidence="1">
    <location>
        <begin position="226"/>
        <end position="271"/>
    </location>
</feature>
<keyword evidence="2" id="KW-0472">Membrane</keyword>
<feature type="non-terminal residue" evidence="3">
    <location>
        <position position="523"/>
    </location>
</feature>
<proteinExistence type="predicted"/>
<evidence type="ECO:0000313" key="4">
    <source>
        <dbReference type="Proteomes" id="UP001152795"/>
    </source>
</evidence>
<organism evidence="3 4">
    <name type="scientific">Paramuricea clavata</name>
    <name type="common">Red gorgonian</name>
    <name type="synonym">Violescent sea-whip</name>
    <dbReference type="NCBI Taxonomy" id="317549"/>
    <lineage>
        <taxon>Eukaryota</taxon>
        <taxon>Metazoa</taxon>
        <taxon>Cnidaria</taxon>
        <taxon>Anthozoa</taxon>
        <taxon>Octocorallia</taxon>
        <taxon>Malacalcyonacea</taxon>
        <taxon>Plexauridae</taxon>
        <taxon>Paramuricea</taxon>
    </lineage>
</organism>
<comment type="caution">
    <text evidence="3">The sequence shown here is derived from an EMBL/GenBank/DDBJ whole genome shotgun (WGS) entry which is preliminary data.</text>
</comment>
<keyword evidence="2" id="KW-1133">Transmembrane helix</keyword>
<dbReference type="AlphaFoldDB" id="A0A7D9JP38"/>
<evidence type="ECO:0000313" key="3">
    <source>
        <dbReference type="EMBL" id="CAB4033803.1"/>
    </source>
</evidence>
<reference evidence="3" key="1">
    <citation type="submission" date="2020-04" db="EMBL/GenBank/DDBJ databases">
        <authorList>
            <person name="Alioto T."/>
            <person name="Alioto T."/>
            <person name="Gomez Garrido J."/>
        </authorList>
    </citation>
    <scope>NUCLEOTIDE SEQUENCE</scope>
    <source>
        <strain evidence="3">A484AB</strain>
    </source>
</reference>
<feature type="transmembrane region" description="Helical" evidence="2">
    <location>
        <begin position="276"/>
        <end position="299"/>
    </location>
</feature>
<feature type="compositionally biased region" description="Polar residues" evidence="1">
    <location>
        <begin position="226"/>
        <end position="243"/>
    </location>
</feature>
<dbReference type="EMBL" id="CACRXK020019565">
    <property type="protein sequence ID" value="CAB4033803.1"/>
    <property type="molecule type" value="Genomic_DNA"/>
</dbReference>
<evidence type="ECO:0000256" key="1">
    <source>
        <dbReference type="SAM" id="MobiDB-lite"/>
    </source>
</evidence>
<sequence length="523" mass="57910">MSLKYKVVSVWVMCLSYKMVMTGCEVVLLNRNVTDSFRVGNDGCTNDTSVCTSSATCQSDGLCLCKPDRPSYRNPVLEVKERKTVYGNSYGCIDNDIFRFNVIEISSCVFRPFQVLPHSHKDPATTFLHTQQIFSCSLTKAQAKFPDNATEIELQWLNESYVDLNVSNNNLYFKWRKSVPNLQGTIITFTFGCMVPPSTNPELKAYQTKCLRAKVLGTWSPGTNPTVSNPVVTSKAPTTSALNSTGTMMTMSPTTSARSSSPGEVSSSDDDSSGTIIIIAVVVPVVLLIVLVVVVWCLCKRKKRYSQRNSSDERSSKKNGSARLKQFRHTDSNLRGPDAYEDGQARDTNDTFGAQANLGYSTPNSQRVIVEANPMYATPDIKRKEDKSANYNPPGYEPVNMKKRQGNEDSSQAEPGYATPDVNRREISRVNSYPEPGYETPDIKKKEINVATADSAYSTPEENNADIERIAVNGDLYALPDKNKSTKKINGLNYMDPSRLVSGSQDRNESQTQSGQPTEYAEV</sequence>
<gene>
    <name evidence="3" type="ORF">PACLA_8A037990</name>
</gene>
<feature type="region of interest" description="Disordered" evidence="1">
    <location>
        <begin position="379"/>
        <end position="446"/>
    </location>
</feature>
<feature type="compositionally biased region" description="Polar residues" evidence="1">
    <location>
        <begin position="350"/>
        <end position="360"/>
    </location>
</feature>
<accession>A0A7D9JP38</accession>
<dbReference type="InterPro" id="IPR028064">
    <property type="entry name" value="TMEM154"/>
</dbReference>
<dbReference type="Proteomes" id="UP001152795">
    <property type="component" value="Unassembled WGS sequence"/>
</dbReference>
<evidence type="ECO:0000256" key="2">
    <source>
        <dbReference type="SAM" id="Phobius"/>
    </source>
</evidence>
<feature type="region of interest" description="Disordered" evidence="1">
    <location>
        <begin position="480"/>
        <end position="523"/>
    </location>
</feature>
<keyword evidence="4" id="KW-1185">Reference proteome</keyword>
<feature type="compositionally biased region" description="Polar residues" evidence="1">
    <location>
        <begin position="501"/>
        <end position="517"/>
    </location>
</feature>
<name>A0A7D9JP38_PARCT</name>
<feature type="compositionally biased region" description="Low complexity" evidence="1">
    <location>
        <begin position="244"/>
        <end position="266"/>
    </location>
</feature>
<keyword evidence="2" id="KW-0812">Transmembrane</keyword>
<feature type="region of interest" description="Disordered" evidence="1">
    <location>
        <begin position="307"/>
        <end position="360"/>
    </location>
</feature>
<protein>
    <submittedName>
        <fullName evidence="3">Uncharacterized protein</fullName>
    </submittedName>
</protein>
<dbReference type="Pfam" id="PF15102">
    <property type="entry name" value="TMEM154"/>
    <property type="match status" value="1"/>
</dbReference>